<dbReference type="KEGG" id="csph:CSPHI_05005"/>
<dbReference type="OrthoDB" id="4413376at2"/>
<evidence type="ECO:0000313" key="1">
    <source>
        <dbReference type="EMBL" id="APT90500.1"/>
    </source>
</evidence>
<dbReference type="AlphaFoldDB" id="A0A1L7CXF5"/>
<accession>A0A1L7CXF5</accession>
<name>A0A1L7CXF5_9CORY</name>
<dbReference type="Proteomes" id="UP000185469">
    <property type="component" value="Chromosome"/>
</dbReference>
<sequence length="118" mass="12922">MAMLASTGGTHTVTVVLREMRVDEARRQVPVEVDRVLCTCRIQPATSGDVERLGGTGTAVTEVYRLIAAEFPGDDLSLVLDGPMVWEVIGTPRRHRASRMTARDVVLITAQHQPREVA</sequence>
<proteinExistence type="predicted"/>
<reference evidence="1 2" key="1">
    <citation type="submission" date="2014-08" db="EMBL/GenBank/DDBJ databases">
        <title>Complete genome sequence of Corynebacterium sphenisci CECT 5990(T) (=DSM 44792(T)), isolated from healthy wild penguins.</title>
        <authorList>
            <person name="Ruckert C."/>
            <person name="Albersmeier A."/>
            <person name="Winkler A."/>
            <person name="Kalinowski J."/>
        </authorList>
    </citation>
    <scope>NUCLEOTIDE SEQUENCE [LARGE SCALE GENOMIC DNA]</scope>
    <source>
        <strain evidence="1 2">DSM 44792</strain>
    </source>
</reference>
<protein>
    <submittedName>
        <fullName evidence="1">Uncharacterized protein</fullName>
    </submittedName>
</protein>
<evidence type="ECO:0000313" key="2">
    <source>
        <dbReference type="Proteomes" id="UP000185469"/>
    </source>
</evidence>
<keyword evidence="2" id="KW-1185">Reference proteome</keyword>
<dbReference type="RefSeq" id="WP_075691755.1">
    <property type="nucleotide sequence ID" value="NZ_CP009248.1"/>
</dbReference>
<gene>
    <name evidence="1" type="ORF">CSPHI_05005</name>
</gene>
<dbReference type="STRING" id="1437874.CSPHI_05005"/>
<organism evidence="1 2">
    <name type="scientific">Corynebacterium sphenisci DSM 44792</name>
    <dbReference type="NCBI Taxonomy" id="1437874"/>
    <lineage>
        <taxon>Bacteria</taxon>
        <taxon>Bacillati</taxon>
        <taxon>Actinomycetota</taxon>
        <taxon>Actinomycetes</taxon>
        <taxon>Mycobacteriales</taxon>
        <taxon>Corynebacteriaceae</taxon>
        <taxon>Corynebacterium</taxon>
    </lineage>
</organism>
<dbReference type="EMBL" id="CP009248">
    <property type="protein sequence ID" value="APT90500.1"/>
    <property type="molecule type" value="Genomic_DNA"/>
</dbReference>